<name>A0ABS4YD02_9ACTN</name>
<dbReference type="EMBL" id="JAGIOH010000001">
    <property type="protein sequence ID" value="MBP2406668.1"/>
    <property type="molecule type" value="Genomic_DNA"/>
</dbReference>
<sequence>MSSVTATAHQVASKALAWLHAHHERGALPPGAASPDLAHPDSQYKPLGEHALAGSLVLREAVSGTAEQRMARELVDFAWGQFRGGDLLYERTLRHTLITDALELYGPFVRVGHRHGAFEQLLRHTTALASLRAAEMPPNRRLAVANAARLVGVDDGADWSALIRRTWLGGCPEPWAIDWMTAYHVTHAVFHITDWGARPGDLPPDIGRYLANWLPVWADVWAEAEQWDLFCELLIVGACLEEPWCDPGAWAALAAVQHGDGLVPRDGEPVDDDPGQRFLDHQHPVIVAAVAGCLTVSRTLDGTRARTA</sequence>
<feature type="domain" description="DUF6895" evidence="1">
    <location>
        <begin position="13"/>
        <end position="292"/>
    </location>
</feature>
<protein>
    <recommendedName>
        <fullName evidence="1">DUF6895 domain-containing protein</fullName>
    </recommendedName>
</protein>
<dbReference type="Pfam" id="PF21836">
    <property type="entry name" value="DUF6895"/>
    <property type="match status" value="1"/>
</dbReference>
<evidence type="ECO:0000313" key="2">
    <source>
        <dbReference type="EMBL" id="MBP2406668.1"/>
    </source>
</evidence>
<comment type="caution">
    <text evidence="2">The sequence shown here is derived from an EMBL/GenBank/DDBJ whole genome shotgun (WGS) entry which is preliminary data.</text>
</comment>
<gene>
    <name evidence="2" type="ORF">JO379_006137</name>
</gene>
<keyword evidence="3" id="KW-1185">Reference proteome</keyword>
<evidence type="ECO:0000259" key="1">
    <source>
        <dbReference type="Pfam" id="PF21836"/>
    </source>
</evidence>
<organism evidence="2 3">
    <name type="scientific">Streptomyces syringium</name>
    <dbReference type="NCBI Taxonomy" id="76729"/>
    <lineage>
        <taxon>Bacteria</taxon>
        <taxon>Bacillati</taxon>
        <taxon>Actinomycetota</taxon>
        <taxon>Actinomycetes</taxon>
        <taxon>Kitasatosporales</taxon>
        <taxon>Streptomycetaceae</taxon>
        <taxon>Streptomyces</taxon>
    </lineage>
</organism>
<proteinExistence type="predicted"/>
<dbReference type="InterPro" id="IPR054190">
    <property type="entry name" value="DUF6895"/>
</dbReference>
<dbReference type="Proteomes" id="UP001519291">
    <property type="component" value="Unassembled WGS sequence"/>
</dbReference>
<accession>A0ABS4YD02</accession>
<evidence type="ECO:0000313" key="3">
    <source>
        <dbReference type="Proteomes" id="UP001519291"/>
    </source>
</evidence>
<reference evidence="2 3" key="1">
    <citation type="submission" date="2021-03" db="EMBL/GenBank/DDBJ databases">
        <title>Sequencing the genomes of 1000 actinobacteria strains.</title>
        <authorList>
            <person name="Klenk H.-P."/>
        </authorList>
    </citation>
    <scope>NUCLEOTIDE SEQUENCE [LARGE SCALE GENOMIC DNA]</scope>
    <source>
        <strain evidence="2 3">DSM 41480</strain>
    </source>
</reference>